<sequence>MPAPASSATAPRPGWWRGSFLLLALCAVLAVVAAGWYYVTADDTVLPVRPVAQLTPVPTTVATVRVGLEALPVQANTYLITQTYDVAGPFLQTEAALVLVGLLGVALVYFLAVVSSFARPAFVAGMALVIFLLMSLNADLLGVFDAGQQYFLVLALAVLALPAYYFHAFRPNVALGKRLLLFGVLVLGLGALLFGSNPNPAEVTALHLSGFFTVSGAVAFALLVLWVGFENVYGLLWLNTQAETPAGRFGLLPFLLASGLYLGTLGMYYWNNGVVEVLPGWHLDPLILLVPAVVVSWLGLRRRAATYGAWVPYQPGMIHLFPVLVLLGAAALGYALATANDPLLLAARDFTALALLCVGGAFLIYILLNFATLLRQKLPVYRVVYEPRRFPFYAMYALGVALLGVVLLRNQFIIADQVKAGYYNNLGDLARLQSEVTPDDLSQALLAERYYAESDALDQHNHKASLGRAALYRFRLQRQNEINILRRALSRRPSEKISLRLAALYNEPQDFFDRLTVLREALKATPRSARLNGDLAQLYTRSAIADSVLYYQDRAEAAAPDDAVLQANRLAYLIGQQQWPAATQLAQRNAASPDEALQSNGLLLARLTNKTSTAAPVPDTAAALTPVRFARLYHDGLNRALRHDTTLLSVLPYLTAQPANSAYLDQLNFLRAFTQHYGGRPVAAQTTILPLATGSGSATGYYQQLQGLWLLDQHLPAPAAGRLTEARQNGTASAALPAAYALALSNQPDSARRVARRAATGPDLASIRPARRLQVVLEPDFRASFQQAPDSLRVQYVVLRGDELPATELLSAATAITAPALRQVALLAQLPRAIQAGQLPAAEQALNQFAPVLTAPNASAWNVLRGELYARAQQWPALRQLVKQGLFEGFDQFYRLYFRAALAETDKQPKQAAALYAQLVREAPFVENGLVAAANFHTRQRDFPAAYNTLLRGIEYNPESAALLKAYVLAAVPVGLTEYAAAPLAHLGALLSPADYATFRTQYEARRASYATSAAPWN</sequence>
<dbReference type="EMBL" id="CP095848">
    <property type="protein sequence ID" value="UPL48131.1"/>
    <property type="molecule type" value="Genomic_DNA"/>
</dbReference>
<feature type="transmembrane region" description="Helical" evidence="1">
    <location>
        <begin position="249"/>
        <end position="270"/>
    </location>
</feature>
<dbReference type="Proteomes" id="UP000829647">
    <property type="component" value="Chromosome"/>
</dbReference>
<accession>A0ABY4J8G2</accession>
<evidence type="ECO:0008006" key="4">
    <source>
        <dbReference type="Google" id="ProtNLM"/>
    </source>
</evidence>
<feature type="transmembrane region" description="Helical" evidence="1">
    <location>
        <begin position="282"/>
        <end position="300"/>
    </location>
</feature>
<feature type="transmembrane region" description="Helical" evidence="1">
    <location>
        <begin position="20"/>
        <end position="39"/>
    </location>
</feature>
<organism evidence="2 3">
    <name type="scientific">Hymenobacter sublimis</name>
    <dbReference type="NCBI Taxonomy" id="2933777"/>
    <lineage>
        <taxon>Bacteria</taxon>
        <taxon>Pseudomonadati</taxon>
        <taxon>Bacteroidota</taxon>
        <taxon>Cytophagia</taxon>
        <taxon>Cytophagales</taxon>
        <taxon>Hymenobacteraceae</taxon>
        <taxon>Hymenobacter</taxon>
    </lineage>
</organism>
<feature type="transmembrane region" description="Helical" evidence="1">
    <location>
        <begin position="208"/>
        <end position="229"/>
    </location>
</feature>
<gene>
    <name evidence="2" type="ORF">MWH26_13150</name>
</gene>
<feature type="transmembrane region" description="Helical" evidence="1">
    <location>
        <begin position="390"/>
        <end position="408"/>
    </location>
</feature>
<evidence type="ECO:0000313" key="3">
    <source>
        <dbReference type="Proteomes" id="UP000829647"/>
    </source>
</evidence>
<feature type="transmembrane region" description="Helical" evidence="1">
    <location>
        <begin position="121"/>
        <end position="144"/>
    </location>
</feature>
<keyword evidence="1" id="KW-0472">Membrane</keyword>
<proteinExistence type="predicted"/>
<keyword evidence="1" id="KW-1133">Transmembrane helix</keyword>
<feature type="transmembrane region" description="Helical" evidence="1">
    <location>
        <begin position="150"/>
        <end position="167"/>
    </location>
</feature>
<protein>
    <recommendedName>
        <fullName evidence="4">Tetratricopeptide repeat protein</fullName>
    </recommendedName>
</protein>
<keyword evidence="3" id="KW-1185">Reference proteome</keyword>
<dbReference type="RefSeq" id="WP_247974642.1">
    <property type="nucleotide sequence ID" value="NZ_CP095848.1"/>
</dbReference>
<feature type="transmembrane region" description="Helical" evidence="1">
    <location>
        <begin position="320"/>
        <end position="338"/>
    </location>
</feature>
<evidence type="ECO:0000256" key="1">
    <source>
        <dbReference type="SAM" id="Phobius"/>
    </source>
</evidence>
<reference evidence="2 3" key="1">
    <citation type="submission" date="2022-04" db="EMBL/GenBank/DDBJ databases">
        <title>Hymenobacter sp. isolated from the air.</title>
        <authorList>
            <person name="Won M."/>
            <person name="Lee C.-M."/>
            <person name="Woen H.-Y."/>
            <person name="Kwon S.-W."/>
        </authorList>
    </citation>
    <scope>NUCLEOTIDE SEQUENCE [LARGE SCALE GENOMIC DNA]</scope>
    <source>
        <strain evidence="3">5516 S-25</strain>
    </source>
</reference>
<keyword evidence="1" id="KW-0812">Transmembrane</keyword>
<name>A0ABY4J8G2_9BACT</name>
<feature type="transmembrane region" description="Helical" evidence="1">
    <location>
        <begin position="350"/>
        <end position="370"/>
    </location>
</feature>
<feature type="transmembrane region" description="Helical" evidence="1">
    <location>
        <begin position="95"/>
        <end position="114"/>
    </location>
</feature>
<evidence type="ECO:0000313" key="2">
    <source>
        <dbReference type="EMBL" id="UPL48131.1"/>
    </source>
</evidence>
<feature type="transmembrane region" description="Helical" evidence="1">
    <location>
        <begin position="179"/>
        <end position="196"/>
    </location>
</feature>